<proteinExistence type="predicted"/>
<dbReference type="EMBL" id="KV784359">
    <property type="protein sequence ID" value="OEU15154.1"/>
    <property type="molecule type" value="Genomic_DNA"/>
</dbReference>
<sequence length="448" mass="47842">MIMGMGTGTSRLNSTKAASMEIPASKQSHSKAHTQKQQHQNQLQHRYSRQNQEEVVLKMVQNIFKLLETRGPLSLAQLEYNLPILTMRSSTSTSTNPTPITAKGSDGSGVGAKTSIPLSTPVCSTISNTNASETASASAVATNKTSTTPSVVGDDSTTACDNGSSGNNFTNKSKINNDIRENDNASLYEQKLIPENMVPEIIELLVTLGLIQQETMIPSSSVDAATAEQAIPDDDNNNHFLQQVPRFAVHFGQPRQFLVTPTNILSEISKAQREIQASRQRQELLKEALNLPDRLAAEKVKHIVLQHPQAVDDPVYVTALRNLQVDGMLMAGTTSGTTNLSSSINSPVKTVAGGSSKRGVGGGKRRQSTGGTQVKRKRRRSKNEPVTDCSSIFGNDKDIKAATVTTNTISAATAPSQKTSAVAAKTIVVDTTTSTGSSSKNTVNSNPL</sequence>
<dbReference type="AlphaFoldDB" id="A0A1E7FAI6"/>
<dbReference type="InParanoid" id="A0A1E7FAI6"/>
<feature type="compositionally biased region" description="Polar residues" evidence="1">
    <location>
        <begin position="8"/>
        <end position="17"/>
    </location>
</feature>
<organism evidence="2 3">
    <name type="scientific">Fragilariopsis cylindrus CCMP1102</name>
    <dbReference type="NCBI Taxonomy" id="635003"/>
    <lineage>
        <taxon>Eukaryota</taxon>
        <taxon>Sar</taxon>
        <taxon>Stramenopiles</taxon>
        <taxon>Ochrophyta</taxon>
        <taxon>Bacillariophyta</taxon>
        <taxon>Bacillariophyceae</taxon>
        <taxon>Bacillariophycidae</taxon>
        <taxon>Bacillariales</taxon>
        <taxon>Bacillariaceae</taxon>
        <taxon>Fragilariopsis</taxon>
    </lineage>
</organism>
<reference evidence="2 3" key="1">
    <citation type="submission" date="2016-09" db="EMBL/GenBank/DDBJ databases">
        <title>Extensive genetic diversity and differential bi-allelic expression allows diatom success in the polar Southern Ocean.</title>
        <authorList>
            <consortium name="DOE Joint Genome Institute"/>
            <person name="Mock T."/>
            <person name="Otillar R.P."/>
            <person name="Strauss J."/>
            <person name="Dupont C."/>
            <person name="Frickenhaus S."/>
            <person name="Maumus F."/>
            <person name="Mcmullan M."/>
            <person name="Sanges R."/>
            <person name="Schmutz J."/>
            <person name="Toseland A."/>
            <person name="Valas R."/>
            <person name="Veluchamy A."/>
            <person name="Ward B.J."/>
            <person name="Allen A."/>
            <person name="Barry K."/>
            <person name="Falciatore A."/>
            <person name="Ferrante M."/>
            <person name="Fortunato A.E."/>
            <person name="Gloeckner G."/>
            <person name="Gruber A."/>
            <person name="Hipkin R."/>
            <person name="Janech M."/>
            <person name="Kroth P."/>
            <person name="Leese F."/>
            <person name="Lindquist E."/>
            <person name="Lyon B.R."/>
            <person name="Martin J."/>
            <person name="Mayer C."/>
            <person name="Parker M."/>
            <person name="Quesneville H."/>
            <person name="Raymond J."/>
            <person name="Uhlig C."/>
            <person name="Valentin K.U."/>
            <person name="Worden A.Z."/>
            <person name="Armbrust E.V."/>
            <person name="Bowler C."/>
            <person name="Green B."/>
            <person name="Moulton V."/>
            <person name="Van Oosterhout C."/>
            <person name="Grigoriev I."/>
        </authorList>
    </citation>
    <scope>NUCLEOTIDE SEQUENCE [LARGE SCALE GENOMIC DNA]</scope>
    <source>
        <strain evidence="2 3">CCMP1102</strain>
    </source>
</reference>
<feature type="region of interest" description="Disordered" evidence="1">
    <location>
        <begin position="145"/>
        <end position="165"/>
    </location>
</feature>
<gene>
    <name evidence="2" type="primary">GT3_1</name>
    <name evidence="2" type="ORF">FRACYDRAFT_275562</name>
</gene>
<protein>
    <submittedName>
        <fullName evidence="2">Putative glucosyltransferase</fullName>
    </submittedName>
</protein>
<name>A0A1E7FAI6_9STRA</name>
<feature type="compositionally biased region" description="Low complexity" evidence="1">
    <location>
        <begin position="89"/>
        <end position="99"/>
    </location>
</feature>
<dbReference type="KEGG" id="fcy:FRACYDRAFT_275562"/>
<keyword evidence="3" id="KW-1185">Reference proteome</keyword>
<feature type="region of interest" description="Disordered" evidence="1">
    <location>
        <begin position="89"/>
        <end position="110"/>
    </location>
</feature>
<keyword evidence="2" id="KW-0808">Transferase</keyword>
<accession>A0A1E7FAI6</accession>
<evidence type="ECO:0000313" key="3">
    <source>
        <dbReference type="Proteomes" id="UP000095751"/>
    </source>
</evidence>
<feature type="compositionally biased region" description="Low complexity" evidence="1">
    <location>
        <begin position="335"/>
        <end position="346"/>
    </location>
</feature>
<feature type="region of interest" description="Disordered" evidence="1">
    <location>
        <begin position="1"/>
        <end position="49"/>
    </location>
</feature>
<dbReference type="OrthoDB" id="10655151at2759"/>
<feature type="region of interest" description="Disordered" evidence="1">
    <location>
        <begin position="335"/>
        <end position="390"/>
    </location>
</feature>
<dbReference type="Proteomes" id="UP000095751">
    <property type="component" value="Unassembled WGS sequence"/>
</dbReference>
<evidence type="ECO:0000313" key="2">
    <source>
        <dbReference type="EMBL" id="OEU15154.1"/>
    </source>
</evidence>
<dbReference type="GO" id="GO:0016740">
    <property type="term" value="F:transferase activity"/>
    <property type="evidence" value="ECO:0007669"/>
    <property type="project" value="UniProtKB-KW"/>
</dbReference>
<evidence type="ECO:0000256" key="1">
    <source>
        <dbReference type="SAM" id="MobiDB-lite"/>
    </source>
</evidence>